<name>A0A9P3T3J3_KLUIN</name>
<dbReference type="RefSeq" id="WP_047369233.1">
    <property type="nucleotide sequence ID" value="NZ_CABMNU010000005.1"/>
</dbReference>
<proteinExistence type="inferred from homology"/>
<dbReference type="Pfam" id="PF01012">
    <property type="entry name" value="ETF"/>
    <property type="match status" value="1"/>
</dbReference>
<evidence type="ECO:0000256" key="1">
    <source>
        <dbReference type="ARBA" id="ARBA00007557"/>
    </source>
</evidence>
<dbReference type="InterPro" id="IPR012255">
    <property type="entry name" value="ETF_b"/>
</dbReference>
<dbReference type="InterPro" id="IPR014729">
    <property type="entry name" value="Rossmann-like_a/b/a_fold"/>
</dbReference>
<gene>
    <name evidence="4" type="ORF">I8531_000204</name>
</gene>
<dbReference type="SUPFAM" id="SSF52402">
    <property type="entry name" value="Adenine nucleotide alpha hydrolases-like"/>
    <property type="match status" value="1"/>
</dbReference>
<reference evidence="4" key="2">
    <citation type="submission" date="2020-10" db="EMBL/GenBank/DDBJ databases">
        <authorList>
            <consortium name="NCBI Pathogen Detection Project"/>
        </authorList>
    </citation>
    <scope>NUCLEOTIDE SEQUENCE</scope>
    <source>
        <strain evidence="4">CAVp300</strain>
    </source>
</reference>
<dbReference type="PIRSF" id="PIRSF000090">
    <property type="entry name" value="Beta-ETF"/>
    <property type="match status" value="1"/>
</dbReference>
<keyword evidence="2" id="KW-0249">Electron transport</keyword>
<dbReference type="Gene3D" id="3.40.50.620">
    <property type="entry name" value="HUPs"/>
    <property type="match status" value="1"/>
</dbReference>
<dbReference type="InterPro" id="IPR000049">
    <property type="entry name" value="ET-Flavoprotein_bsu_CS"/>
</dbReference>
<dbReference type="GO" id="GO:0009055">
    <property type="term" value="F:electron transfer activity"/>
    <property type="evidence" value="ECO:0007669"/>
    <property type="project" value="InterPro"/>
</dbReference>
<reference evidence="4" key="1">
    <citation type="journal article" date="2018" name="Genome Biol.">
        <title>SKESA: strategic k-mer extension for scrupulous assemblies.</title>
        <authorList>
            <person name="Souvorov A."/>
            <person name="Agarwala R."/>
            <person name="Lipman D.J."/>
        </authorList>
    </citation>
    <scope>NUCLEOTIDE SEQUENCE</scope>
    <source>
        <strain evidence="4">CAVp300</strain>
    </source>
</reference>
<dbReference type="InterPro" id="IPR014730">
    <property type="entry name" value="ETF_a/b_N"/>
</dbReference>
<comment type="caution">
    <text evidence="4">The sequence shown here is derived from an EMBL/GenBank/DDBJ whole genome shotgun (WGS) entry which is preliminary data.</text>
</comment>
<dbReference type="PANTHER" id="PTHR21294">
    <property type="entry name" value="ELECTRON TRANSFER FLAVOPROTEIN BETA-SUBUNIT"/>
    <property type="match status" value="1"/>
</dbReference>
<dbReference type="NCBIfam" id="NF002888">
    <property type="entry name" value="PRK03359.1"/>
    <property type="match status" value="1"/>
</dbReference>
<dbReference type="Proteomes" id="UP000867740">
    <property type="component" value="Unassembled WGS sequence"/>
</dbReference>
<keyword evidence="2" id="KW-0813">Transport</keyword>
<dbReference type="InterPro" id="IPR033948">
    <property type="entry name" value="ETF_beta_N"/>
</dbReference>
<dbReference type="CDD" id="cd01714">
    <property type="entry name" value="ETF_beta"/>
    <property type="match status" value="1"/>
</dbReference>
<evidence type="ECO:0000313" key="5">
    <source>
        <dbReference type="Proteomes" id="UP000867740"/>
    </source>
</evidence>
<sequence>MRIIACYKLVPEEQDIVITADRTLTTDKAGEKISPFDLNAIEAAVQLAGESHDVVALSVGGKALDNAKLRKDALSRGPNALYLVRDDRLDSVLPYETARVIAAASKKIAFDLLICGEGSGDMYAQQTGLLVGAMLQLPTVNGVSKIELKEGFVTVERTLEDEVEVLDIPLPAVLCVSSDINLPRIPSMKAILGAGKKSVTLWGASDIAWTPGSARTELAGVYAPQQTERKHIIIEGDGQEEVSRLRDYLTNALS</sequence>
<dbReference type="PROSITE" id="PS01065">
    <property type="entry name" value="ETF_BETA"/>
    <property type="match status" value="1"/>
</dbReference>
<organism evidence="4 5">
    <name type="scientific">Kluyvera intermedia</name>
    <name type="common">Enterobacter intermedius</name>
    <dbReference type="NCBI Taxonomy" id="61648"/>
    <lineage>
        <taxon>Bacteria</taxon>
        <taxon>Pseudomonadati</taxon>
        <taxon>Pseudomonadota</taxon>
        <taxon>Gammaproteobacteria</taxon>
        <taxon>Enterobacterales</taxon>
        <taxon>Enterobacteriaceae</taxon>
        <taxon>Kluyvera</taxon>
    </lineage>
</organism>
<comment type="similarity">
    <text evidence="1">Belongs to the ETF beta-subunit/FixA family.</text>
</comment>
<dbReference type="AlphaFoldDB" id="A0A9P3T3J3"/>
<evidence type="ECO:0000313" key="4">
    <source>
        <dbReference type="EMBL" id="HAT3579965.1"/>
    </source>
</evidence>
<evidence type="ECO:0000256" key="2">
    <source>
        <dbReference type="ARBA" id="ARBA00022982"/>
    </source>
</evidence>
<feature type="domain" description="Electron transfer flavoprotein alpha/beta-subunit N-terminal" evidence="3">
    <location>
        <begin position="21"/>
        <end position="211"/>
    </location>
</feature>
<dbReference type="PANTHER" id="PTHR21294:SF21">
    <property type="entry name" value="ELECTRON TRANSFER FLAVOPROTEIN SUBUNIT YDIQ-RELATED"/>
    <property type="match status" value="1"/>
</dbReference>
<dbReference type="EMBL" id="DACSUM010000001">
    <property type="protein sequence ID" value="HAT3579965.1"/>
    <property type="molecule type" value="Genomic_DNA"/>
</dbReference>
<dbReference type="NCBIfam" id="NF008998">
    <property type="entry name" value="PRK12342.1"/>
    <property type="match status" value="1"/>
</dbReference>
<evidence type="ECO:0000259" key="3">
    <source>
        <dbReference type="SMART" id="SM00893"/>
    </source>
</evidence>
<accession>A0A9P3T3J3</accession>
<dbReference type="SMART" id="SM00893">
    <property type="entry name" value="ETF"/>
    <property type="match status" value="1"/>
</dbReference>
<protein>
    <submittedName>
        <fullName evidence="4">Electron transfer flavoprotein</fullName>
    </submittedName>
</protein>
<dbReference type="FunFam" id="3.40.50.620:FF:000072">
    <property type="entry name" value="Protein FixA homolog"/>
    <property type="match status" value="1"/>
</dbReference>